<dbReference type="EMBL" id="BNEA01000015">
    <property type="protein sequence ID" value="GHI54380.1"/>
    <property type="molecule type" value="Genomic_DNA"/>
</dbReference>
<gene>
    <name evidence="2" type="ORF">Srubr_42260</name>
</gene>
<organism evidence="2 3">
    <name type="scientific">Streptomyces rubradiris</name>
    <name type="common">Streptomyces achromogenes subsp. rubradiris</name>
    <dbReference type="NCBI Taxonomy" id="285531"/>
    <lineage>
        <taxon>Bacteria</taxon>
        <taxon>Bacillati</taxon>
        <taxon>Actinomycetota</taxon>
        <taxon>Actinomycetes</taxon>
        <taxon>Kitasatosporales</taxon>
        <taxon>Streptomycetaceae</taxon>
        <taxon>Streptomyces</taxon>
    </lineage>
</organism>
<accession>A0ABQ3REW4</accession>
<reference evidence="3" key="1">
    <citation type="submission" date="2023-07" db="EMBL/GenBank/DDBJ databases">
        <title>Whole genome shotgun sequence of Streptomyces achromogenes subsp. rubradiris NBRC 14000.</title>
        <authorList>
            <person name="Komaki H."/>
            <person name="Tamura T."/>
        </authorList>
    </citation>
    <scope>NUCLEOTIDE SEQUENCE [LARGE SCALE GENOMIC DNA]</scope>
    <source>
        <strain evidence="3">NBRC 14000</strain>
    </source>
</reference>
<evidence type="ECO:0000313" key="3">
    <source>
        <dbReference type="Proteomes" id="UP000646738"/>
    </source>
</evidence>
<protein>
    <submittedName>
        <fullName evidence="2">Uncharacterized protein</fullName>
    </submittedName>
</protein>
<dbReference type="RefSeq" id="WP_308439880.1">
    <property type="nucleotide sequence ID" value="NZ_BNCB01000002.1"/>
</dbReference>
<proteinExistence type="predicted"/>
<evidence type="ECO:0000256" key="1">
    <source>
        <dbReference type="SAM" id="MobiDB-lite"/>
    </source>
</evidence>
<evidence type="ECO:0000313" key="2">
    <source>
        <dbReference type="EMBL" id="GHI54380.1"/>
    </source>
</evidence>
<keyword evidence="3" id="KW-1185">Reference proteome</keyword>
<feature type="region of interest" description="Disordered" evidence="1">
    <location>
        <begin position="37"/>
        <end position="67"/>
    </location>
</feature>
<name>A0ABQ3REW4_STRRR</name>
<comment type="caution">
    <text evidence="2">The sequence shown here is derived from an EMBL/GenBank/DDBJ whole genome shotgun (WGS) entry which is preliminary data.</text>
</comment>
<sequence length="67" mass="6966">MRGADGVTVMEIAGLDRSESAKVPAELGDLAEALYDRAPAASENPENRATPESPDTHAVTAEGAEKK</sequence>
<dbReference type="Proteomes" id="UP000646738">
    <property type="component" value="Unassembled WGS sequence"/>
</dbReference>